<comment type="caution">
    <text evidence="2">The sequence shown here is derived from an EMBL/GenBank/DDBJ whole genome shotgun (WGS) entry which is preliminary data.</text>
</comment>
<reference evidence="2 3" key="1">
    <citation type="submission" date="2019-03" db="EMBL/GenBank/DDBJ databases">
        <title>Single cell metagenomics reveals metabolic interactions within the superorganism composed of flagellate Streblomastix strix and complex community of Bacteroidetes bacteria on its surface.</title>
        <authorList>
            <person name="Treitli S.C."/>
            <person name="Kolisko M."/>
            <person name="Husnik F."/>
            <person name="Keeling P."/>
            <person name="Hampl V."/>
        </authorList>
    </citation>
    <scope>NUCLEOTIDE SEQUENCE [LARGE SCALE GENOMIC DNA]</scope>
    <source>
        <strain evidence="2">ST1C</strain>
    </source>
</reference>
<accession>A0A5J4UC11</accession>
<sequence>MRKGQHSKIQFQRGLLLFWSAMLGIIFVVVLIVGIVCIFKIKSLSQIAIVVAILGGMGVFVSIVGFLTQTSRDLTQTRKVCSAHIIY</sequence>
<evidence type="ECO:0000313" key="2">
    <source>
        <dbReference type="EMBL" id="KAA6368057.1"/>
    </source>
</evidence>
<dbReference type="EMBL" id="SNRW01017716">
    <property type="protein sequence ID" value="KAA6368057.1"/>
    <property type="molecule type" value="Genomic_DNA"/>
</dbReference>
<keyword evidence="1" id="KW-1133">Transmembrane helix</keyword>
<evidence type="ECO:0000256" key="1">
    <source>
        <dbReference type="SAM" id="Phobius"/>
    </source>
</evidence>
<organism evidence="2 3">
    <name type="scientific">Streblomastix strix</name>
    <dbReference type="NCBI Taxonomy" id="222440"/>
    <lineage>
        <taxon>Eukaryota</taxon>
        <taxon>Metamonada</taxon>
        <taxon>Preaxostyla</taxon>
        <taxon>Oxymonadida</taxon>
        <taxon>Streblomastigidae</taxon>
        <taxon>Streblomastix</taxon>
    </lineage>
</organism>
<name>A0A5J4UC11_9EUKA</name>
<feature type="transmembrane region" description="Helical" evidence="1">
    <location>
        <begin position="47"/>
        <end position="68"/>
    </location>
</feature>
<feature type="transmembrane region" description="Helical" evidence="1">
    <location>
        <begin position="16"/>
        <end position="41"/>
    </location>
</feature>
<evidence type="ECO:0000313" key="3">
    <source>
        <dbReference type="Proteomes" id="UP000324800"/>
    </source>
</evidence>
<protein>
    <submittedName>
        <fullName evidence="2">Uncharacterized protein</fullName>
    </submittedName>
</protein>
<proteinExistence type="predicted"/>
<dbReference type="AlphaFoldDB" id="A0A5J4UC11"/>
<keyword evidence="1" id="KW-0812">Transmembrane</keyword>
<keyword evidence="1" id="KW-0472">Membrane</keyword>
<gene>
    <name evidence="2" type="ORF">EZS28_036417</name>
</gene>
<dbReference type="Proteomes" id="UP000324800">
    <property type="component" value="Unassembled WGS sequence"/>
</dbReference>